<dbReference type="Pfam" id="PF11716">
    <property type="entry name" value="MDMPI_N"/>
    <property type="match status" value="1"/>
</dbReference>
<dbReference type="InterPro" id="IPR017517">
    <property type="entry name" value="Maleyloyr_isom"/>
</dbReference>
<evidence type="ECO:0000259" key="1">
    <source>
        <dbReference type="Pfam" id="PF08608"/>
    </source>
</evidence>
<accession>A0ABN1QTV8</accession>
<dbReference type="Pfam" id="PF08608">
    <property type="entry name" value="Wyosine_form"/>
    <property type="match status" value="1"/>
</dbReference>
<dbReference type="InterPro" id="IPR034660">
    <property type="entry name" value="DinB/YfiT-like"/>
</dbReference>
<feature type="domain" description="tRNA wybutosine-synthesis" evidence="1">
    <location>
        <begin position="185"/>
        <end position="233"/>
    </location>
</feature>
<keyword evidence="4" id="KW-1185">Reference proteome</keyword>
<protein>
    <submittedName>
        <fullName evidence="3">TIGR03084 family metal-binding protein</fullName>
    </submittedName>
</protein>
<dbReference type="InterPro" id="IPR017518">
    <property type="entry name" value="CHP03084"/>
</dbReference>
<dbReference type="RefSeq" id="WP_343943636.1">
    <property type="nucleotide sequence ID" value="NZ_BAAAHP010000137.1"/>
</dbReference>
<proteinExistence type="predicted"/>
<dbReference type="Gene3D" id="1.20.120.450">
    <property type="entry name" value="dinb family like domain"/>
    <property type="match status" value="1"/>
</dbReference>
<dbReference type="NCBIfam" id="TIGR03083">
    <property type="entry name" value="maleylpyruvate isomerase family mycothiol-dependent enzyme"/>
    <property type="match status" value="1"/>
</dbReference>
<dbReference type="EMBL" id="BAAAHP010000137">
    <property type="protein sequence ID" value="GAA0947413.1"/>
    <property type="molecule type" value="Genomic_DNA"/>
</dbReference>
<reference evidence="3 4" key="1">
    <citation type="journal article" date="2019" name="Int. J. Syst. Evol. Microbiol.">
        <title>The Global Catalogue of Microorganisms (GCM) 10K type strain sequencing project: providing services to taxonomists for standard genome sequencing and annotation.</title>
        <authorList>
            <consortium name="The Broad Institute Genomics Platform"/>
            <consortium name="The Broad Institute Genome Sequencing Center for Infectious Disease"/>
            <person name="Wu L."/>
            <person name="Ma J."/>
        </authorList>
    </citation>
    <scope>NUCLEOTIDE SEQUENCE [LARGE SCALE GENOMIC DNA]</scope>
    <source>
        <strain evidence="3 4">JCM 11117</strain>
    </source>
</reference>
<sequence length="264" mass="28024">MPTLLEGLLADLDLESRHLDDLVAGLPPEPWATPTPAPGWTVAHQIAHLAWTDEIALRAVADPDGFRAAGDLGSSSDTDVDATAAAGAAAAPADLLARWRTSRTLLATALAALPKGASIPWYGPPMGAATMATARLMETWAHGVDVRDTLGRPTPVTPRLRAVAHLGVRTRDFAFRRHGLTPPTAEFRIELTGPDEETWTWGPEDAAQRVTGPALDFCLRVAQRRHRDDLALRAVGADADRWLDLAQAFAGPPGRGRAARGAAG</sequence>
<dbReference type="Proteomes" id="UP001499967">
    <property type="component" value="Unassembled WGS sequence"/>
</dbReference>
<comment type="caution">
    <text evidence="3">The sequence shown here is derived from an EMBL/GenBank/DDBJ whole genome shotgun (WGS) entry which is preliminary data.</text>
</comment>
<feature type="domain" description="Mycothiol-dependent maleylpyruvate isomerase metal-binding" evidence="2">
    <location>
        <begin position="13"/>
        <end position="147"/>
    </location>
</feature>
<name>A0ABN1QTV8_9PSEU</name>
<organism evidence="3 4">
    <name type="scientific">Pseudonocardia zijingensis</name>
    <dbReference type="NCBI Taxonomy" id="153376"/>
    <lineage>
        <taxon>Bacteria</taxon>
        <taxon>Bacillati</taxon>
        <taxon>Actinomycetota</taxon>
        <taxon>Actinomycetes</taxon>
        <taxon>Pseudonocardiales</taxon>
        <taxon>Pseudonocardiaceae</taxon>
        <taxon>Pseudonocardia</taxon>
    </lineage>
</organism>
<evidence type="ECO:0000313" key="3">
    <source>
        <dbReference type="EMBL" id="GAA0947413.1"/>
    </source>
</evidence>
<dbReference type="InterPro" id="IPR024344">
    <property type="entry name" value="MDMPI_metal-binding"/>
</dbReference>
<dbReference type="InterPro" id="IPR013917">
    <property type="entry name" value="tRNA_wybutosine-synth"/>
</dbReference>
<dbReference type="NCBIfam" id="TIGR03084">
    <property type="entry name" value="TIGR03084 family metal-binding protein"/>
    <property type="match status" value="1"/>
</dbReference>
<evidence type="ECO:0000259" key="2">
    <source>
        <dbReference type="Pfam" id="PF11716"/>
    </source>
</evidence>
<gene>
    <name evidence="3" type="ORF">GCM10009559_46460</name>
</gene>
<dbReference type="SUPFAM" id="SSF109854">
    <property type="entry name" value="DinB/YfiT-like putative metalloenzymes"/>
    <property type="match status" value="1"/>
</dbReference>
<evidence type="ECO:0000313" key="4">
    <source>
        <dbReference type="Proteomes" id="UP001499967"/>
    </source>
</evidence>